<sequence>MTSSFTNSWRTWQPALLGSLLLAAAGAPHQAMAQRVLWSDDTQAPAAARLTTAALRQYRPVSFQMDAVRGALQQAPAEQGAGARNSATVISLPMPDGSSQRFRIVKVAVMHPALAAKYPAINTYQAQGIDDPSAIARLDVSPAGFHGMILGSQGRTVYIDPAAQGDNVHHLVFERQAMNQAALGAVCLTTEADAALAMPQPTAFLRQPNGTQLRTYRLAMACTGEYAATKGGTKAGALAGIVTSVNRVSGVYEKELAVRLVLVANNDQLVYLDGSTDPYTNSSGGAMLNENQRTISTIIGEANYDIGHVFSTGGGGVAQRPSVCLPTNAAFSQGKARGVTGLPNPVGDAFDIDFVAHEIGHQFGGDHTFNSNTGNCAGNNLAASSSYEPGSGVTIMAYAGICSPQDLADNSLPYFHSRSFDQIVTHITGAGNCAVITPTNNLVPVVNAGANYRIPVSTPFALTGSATDADGDPLTYSWEQFDLGPTGPPTAPVGNAPLFRFFTPTASPTRTFPKLYNLLTNTDTIGEVLPAYGRRMVFRLVARDNRVGGGGVDYDSMHVVVVPTAGPFLVTFPNTASTTPIRWLAGAPQQVSWDVANTTAAPISAANVDITLSTDGGRTFPTVLLVNTPNDGTQLVTVPASVGNSSLARIKVQASGNVFFDISNSNFAIQVPTGPTFFLTPTTASGQPPTICPGAATPVTVAVGQLQGFTGTVALSAANLPAGMSVTYTNPNVSVGGTTQATITTTAATPSGTYLINLVGTSGSVTQQQQFRVVVSLSATQAASPIAPTTATRTTQRPRFSWTAVPNATAYEIEVATNAAFTNPTVALTAVTGTSFTPVVTLQPNTTYFWRVRGTSPCGAAPFSATAQFQTGASICQTIAATQVPRAITAGAVRTVTSTIAVATSEVVSDIRIRNLVITHPAVSELTLTLTNPAKRSITLLANLCAGTADINLNFDDAATAALSCPLNSAATVRPAGQLSDLLNDPANGDWVLTINDNNAANGGSLRSWSLELCTLGTAPPAPLSLQTIYNAYTNGSGKVDVLWSVDPNSNATTYEVERSFQNNTSFQRVTTVAAPNTYYEDQVTVNGTYFYRVRSVNASGTSVYTNVASVLSNQSTTLLKGIQVYPNPSTGIFKVNVDNAQRGAIALRVTDAMGRTVSAQTLTKGATLLQHELDLSKLSPGVYQLHIDMPEGTAVQRLLKQ</sequence>
<proteinExistence type="predicted"/>
<evidence type="ECO:0000259" key="5">
    <source>
        <dbReference type="PROSITE" id="PS51829"/>
    </source>
</evidence>
<dbReference type="PROSITE" id="PS50853">
    <property type="entry name" value="FN3"/>
    <property type="match status" value="2"/>
</dbReference>
<feature type="domain" description="Fibronectin type-III" evidence="4">
    <location>
        <begin position="784"/>
        <end position="874"/>
    </location>
</feature>
<dbReference type="InterPro" id="IPR002884">
    <property type="entry name" value="P_dom"/>
</dbReference>
<dbReference type="Pfam" id="PF13583">
    <property type="entry name" value="Reprolysin_4"/>
    <property type="match status" value="1"/>
</dbReference>
<reference evidence="6 7" key="1">
    <citation type="submission" date="2019-04" db="EMBL/GenBank/DDBJ databases">
        <authorList>
            <person name="Feng G."/>
            <person name="Zhang J."/>
            <person name="Zhu H."/>
        </authorList>
    </citation>
    <scope>NUCLEOTIDE SEQUENCE [LARGE SCALE GENOMIC DNA]</scope>
    <source>
        <strain evidence="6 7">JCM 17223</strain>
    </source>
</reference>
<dbReference type="Pfam" id="PF25788">
    <property type="entry name" value="Ig_Rha78A_N"/>
    <property type="match status" value="1"/>
</dbReference>
<evidence type="ECO:0000259" key="4">
    <source>
        <dbReference type="PROSITE" id="PS50853"/>
    </source>
</evidence>
<feature type="domain" description="P/Homo B" evidence="5">
    <location>
        <begin position="871"/>
        <end position="1021"/>
    </location>
</feature>
<dbReference type="Gene3D" id="3.40.390.10">
    <property type="entry name" value="Collagenase (Catalytic Domain)"/>
    <property type="match status" value="1"/>
</dbReference>
<feature type="signal peptide" evidence="3">
    <location>
        <begin position="1"/>
        <end position="33"/>
    </location>
</feature>
<protein>
    <submittedName>
        <fullName evidence="6">T9SS type A sorting domain-containing protein</fullName>
    </submittedName>
</protein>
<gene>
    <name evidence="6" type="ORF">E5J99_12385</name>
</gene>
<evidence type="ECO:0000256" key="3">
    <source>
        <dbReference type="SAM" id="SignalP"/>
    </source>
</evidence>
<feature type="domain" description="Fibronectin type-III" evidence="4">
    <location>
        <begin position="1020"/>
        <end position="1116"/>
    </location>
</feature>
<dbReference type="Pfam" id="PF01483">
    <property type="entry name" value="P_proprotein"/>
    <property type="match status" value="1"/>
</dbReference>
<dbReference type="InterPro" id="IPR003961">
    <property type="entry name" value="FN3_dom"/>
</dbReference>
<comment type="caution">
    <text evidence="6">The sequence shown here is derived from an EMBL/GenBank/DDBJ whole genome shotgun (WGS) entry which is preliminary data.</text>
</comment>
<dbReference type="Pfam" id="PF18962">
    <property type="entry name" value="Por_Secre_tail"/>
    <property type="match status" value="1"/>
</dbReference>
<dbReference type="Gene3D" id="2.60.120.260">
    <property type="entry name" value="Galactose-binding domain-like"/>
    <property type="match status" value="1"/>
</dbReference>
<dbReference type="InterPro" id="IPR013783">
    <property type="entry name" value="Ig-like_fold"/>
</dbReference>
<dbReference type="NCBIfam" id="TIGR04183">
    <property type="entry name" value="Por_Secre_tail"/>
    <property type="match status" value="1"/>
</dbReference>
<dbReference type="GO" id="GO:0004252">
    <property type="term" value="F:serine-type endopeptidase activity"/>
    <property type="evidence" value="ECO:0007669"/>
    <property type="project" value="InterPro"/>
</dbReference>
<feature type="chain" id="PRO_5021273679" evidence="3">
    <location>
        <begin position="34"/>
        <end position="1202"/>
    </location>
</feature>
<dbReference type="PROSITE" id="PS51829">
    <property type="entry name" value="P_HOMO_B"/>
    <property type="match status" value="1"/>
</dbReference>
<dbReference type="Proteomes" id="UP000297739">
    <property type="component" value="Unassembled WGS sequence"/>
</dbReference>
<dbReference type="OrthoDB" id="9792152at2"/>
<dbReference type="InterPro" id="IPR026444">
    <property type="entry name" value="Secre_tail"/>
</dbReference>
<evidence type="ECO:0000313" key="7">
    <source>
        <dbReference type="Proteomes" id="UP000297739"/>
    </source>
</evidence>
<keyword evidence="7" id="KW-1185">Reference proteome</keyword>
<dbReference type="CDD" id="cd00063">
    <property type="entry name" value="FN3"/>
    <property type="match status" value="1"/>
</dbReference>
<keyword evidence="3" id="KW-0732">Signal</keyword>
<dbReference type="GO" id="GO:0006508">
    <property type="term" value="P:proteolysis"/>
    <property type="evidence" value="ECO:0007669"/>
    <property type="project" value="UniProtKB-KW"/>
</dbReference>
<keyword evidence="1" id="KW-0645">Protease</keyword>
<keyword evidence="2" id="KW-0378">Hydrolase</keyword>
<dbReference type="AlphaFoldDB" id="A0A4Z0PKM2"/>
<dbReference type="EMBL" id="SRLD01000022">
    <property type="protein sequence ID" value="TGE15589.1"/>
    <property type="molecule type" value="Genomic_DNA"/>
</dbReference>
<dbReference type="SUPFAM" id="SSF49265">
    <property type="entry name" value="Fibronectin type III"/>
    <property type="match status" value="1"/>
</dbReference>
<dbReference type="RefSeq" id="WP_135498121.1">
    <property type="nucleotide sequence ID" value="NZ_SRLD01000022.1"/>
</dbReference>
<accession>A0A4Z0PKM2</accession>
<dbReference type="GO" id="GO:0008237">
    <property type="term" value="F:metallopeptidase activity"/>
    <property type="evidence" value="ECO:0007669"/>
    <property type="project" value="InterPro"/>
</dbReference>
<name>A0A4Z0PKM2_9BACT</name>
<dbReference type="Gene3D" id="2.60.40.10">
    <property type="entry name" value="Immunoglobulins"/>
    <property type="match status" value="3"/>
</dbReference>
<dbReference type="InterPro" id="IPR024079">
    <property type="entry name" value="MetalloPept_cat_dom_sf"/>
</dbReference>
<evidence type="ECO:0000256" key="1">
    <source>
        <dbReference type="ARBA" id="ARBA00022670"/>
    </source>
</evidence>
<organism evidence="6 7">
    <name type="scientific">Hymenobacter elongatus</name>
    <dbReference type="NCBI Taxonomy" id="877208"/>
    <lineage>
        <taxon>Bacteria</taxon>
        <taxon>Pseudomonadati</taxon>
        <taxon>Bacteroidota</taxon>
        <taxon>Cytophagia</taxon>
        <taxon>Cytophagales</taxon>
        <taxon>Hymenobacteraceae</taxon>
        <taxon>Hymenobacter</taxon>
    </lineage>
</organism>
<evidence type="ECO:0000313" key="6">
    <source>
        <dbReference type="EMBL" id="TGE15589.1"/>
    </source>
</evidence>
<evidence type="ECO:0000256" key="2">
    <source>
        <dbReference type="ARBA" id="ARBA00022801"/>
    </source>
</evidence>
<dbReference type="InterPro" id="IPR008979">
    <property type="entry name" value="Galactose-bd-like_sf"/>
</dbReference>
<dbReference type="SUPFAM" id="SSF55486">
    <property type="entry name" value="Metalloproteases ('zincins'), catalytic domain"/>
    <property type="match status" value="1"/>
</dbReference>
<dbReference type="InterPro" id="IPR036116">
    <property type="entry name" value="FN3_sf"/>
</dbReference>
<dbReference type="SUPFAM" id="SSF49785">
    <property type="entry name" value="Galactose-binding domain-like"/>
    <property type="match status" value="1"/>
</dbReference>